<evidence type="ECO:0008006" key="3">
    <source>
        <dbReference type="Google" id="ProtNLM"/>
    </source>
</evidence>
<comment type="caution">
    <text evidence="1">The sequence shown here is derived from an EMBL/GenBank/DDBJ whole genome shotgun (WGS) entry which is preliminary data.</text>
</comment>
<evidence type="ECO:0000313" key="2">
    <source>
        <dbReference type="Proteomes" id="UP000636709"/>
    </source>
</evidence>
<organism evidence="1 2">
    <name type="scientific">Digitaria exilis</name>
    <dbReference type="NCBI Taxonomy" id="1010633"/>
    <lineage>
        <taxon>Eukaryota</taxon>
        <taxon>Viridiplantae</taxon>
        <taxon>Streptophyta</taxon>
        <taxon>Embryophyta</taxon>
        <taxon>Tracheophyta</taxon>
        <taxon>Spermatophyta</taxon>
        <taxon>Magnoliopsida</taxon>
        <taxon>Liliopsida</taxon>
        <taxon>Poales</taxon>
        <taxon>Poaceae</taxon>
        <taxon>PACMAD clade</taxon>
        <taxon>Panicoideae</taxon>
        <taxon>Panicodae</taxon>
        <taxon>Paniceae</taxon>
        <taxon>Anthephorinae</taxon>
        <taxon>Digitaria</taxon>
    </lineage>
</organism>
<evidence type="ECO:0000313" key="1">
    <source>
        <dbReference type="EMBL" id="KAF8641696.1"/>
    </source>
</evidence>
<reference evidence="1" key="1">
    <citation type="submission" date="2020-07" db="EMBL/GenBank/DDBJ databases">
        <title>Genome sequence and genetic diversity analysis of an under-domesticated orphan crop, white fonio (Digitaria exilis).</title>
        <authorList>
            <person name="Bennetzen J.L."/>
            <person name="Chen S."/>
            <person name="Ma X."/>
            <person name="Wang X."/>
            <person name="Yssel A.E.J."/>
            <person name="Chaluvadi S.R."/>
            <person name="Johnson M."/>
            <person name="Gangashetty P."/>
            <person name="Hamidou F."/>
            <person name="Sanogo M.D."/>
            <person name="Zwaenepoel A."/>
            <person name="Wallace J."/>
            <person name="Van De Peer Y."/>
            <person name="Van Deynze A."/>
        </authorList>
    </citation>
    <scope>NUCLEOTIDE SEQUENCE</scope>
    <source>
        <tissue evidence="1">Leaves</tissue>
    </source>
</reference>
<name>A0A834ZZ30_9POAL</name>
<gene>
    <name evidence="1" type="ORF">HU200_067718</name>
</gene>
<dbReference type="OrthoDB" id="693219at2759"/>
<protein>
    <recommendedName>
        <fullName evidence="3">Reverse transcriptase zinc-binding domain-containing protein</fullName>
    </recommendedName>
</protein>
<dbReference type="EMBL" id="JACEFO010003312">
    <property type="protein sequence ID" value="KAF8641696.1"/>
    <property type="molecule type" value="Genomic_DNA"/>
</dbReference>
<sequence>MCEQCTGVLETTSHIFSECPGATELWTRVGITEDSIPHRHHWLIGTALPLPQEVHLDVIMLILRQIWKAHNALTFDKRATTTREVLQQVLDNLNSWQGCYKKQKTQLRAWREY</sequence>
<dbReference type="AlphaFoldDB" id="A0A834ZZ30"/>
<accession>A0A834ZZ30</accession>
<proteinExistence type="predicted"/>
<keyword evidence="2" id="KW-1185">Reference proteome</keyword>
<dbReference type="Proteomes" id="UP000636709">
    <property type="component" value="Unassembled WGS sequence"/>
</dbReference>